<keyword evidence="3" id="KW-0687">Ribonucleoprotein</keyword>
<organism evidence="6 7">
    <name type="scientific">Trematosphaeria pertusa</name>
    <dbReference type="NCBI Taxonomy" id="390896"/>
    <lineage>
        <taxon>Eukaryota</taxon>
        <taxon>Fungi</taxon>
        <taxon>Dikarya</taxon>
        <taxon>Ascomycota</taxon>
        <taxon>Pezizomycotina</taxon>
        <taxon>Dothideomycetes</taxon>
        <taxon>Pleosporomycetidae</taxon>
        <taxon>Pleosporales</taxon>
        <taxon>Massarineae</taxon>
        <taxon>Trematosphaeriaceae</taxon>
        <taxon>Trematosphaeria</taxon>
    </lineage>
</organism>
<dbReference type="PANTHER" id="PTHR10544">
    <property type="entry name" value="60S RIBOSOMAL PROTEIN L28"/>
    <property type="match status" value="1"/>
</dbReference>
<dbReference type="Proteomes" id="UP000800094">
    <property type="component" value="Unassembled WGS sequence"/>
</dbReference>
<dbReference type="EMBL" id="ML987191">
    <property type="protein sequence ID" value="KAF2253888.1"/>
    <property type="molecule type" value="Genomic_DNA"/>
</dbReference>
<name>A0A6A6IUJ6_9PLEO</name>
<dbReference type="GO" id="GO:0005840">
    <property type="term" value="C:ribosome"/>
    <property type="evidence" value="ECO:0007669"/>
    <property type="project" value="UniProtKB-KW"/>
</dbReference>
<dbReference type="GO" id="GO:1990904">
    <property type="term" value="C:ribonucleoprotein complex"/>
    <property type="evidence" value="ECO:0007669"/>
    <property type="project" value="UniProtKB-KW"/>
</dbReference>
<dbReference type="GO" id="GO:0003735">
    <property type="term" value="F:structural constituent of ribosome"/>
    <property type="evidence" value="ECO:0007669"/>
    <property type="project" value="InterPro"/>
</dbReference>
<proteinExistence type="inferred from homology"/>
<dbReference type="InterPro" id="IPR029004">
    <property type="entry name" value="Ribosomal_eL28/Mak16"/>
</dbReference>
<feature type="compositionally biased region" description="Polar residues" evidence="4">
    <location>
        <begin position="76"/>
        <end position="90"/>
    </location>
</feature>
<evidence type="ECO:0000256" key="2">
    <source>
        <dbReference type="ARBA" id="ARBA00022980"/>
    </source>
</evidence>
<accession>A0A6A6IUJ6</accession>
<feature type="region of interest" description="Disordered" evidence="4">
    <location>
        <begin position="119"/>
        <end position="153"/>
    </location>
</feature>
<dbReference type="RefSeq" id="XP_033688892.1">
    <property type="nucleotide sequence ID" value="XM_033820878.1"/>
</dbReference>
<dbReference type="OrthoDB" id="338850at2759"/>
<dbReference type="Gene3D" id="3.30.390.110">
    <property type="match status" value="1"/>
</dbReference>
<dbReference type="InterPro" id="IPR002672">
    <property type="entry name" value="Ribosomal_eL28"/>
</dbReference>
<dbReference type="GO" id="GO:0006412">
    <property type="term" value="P:translation"/>
    <property type="evidence" value="ECO:0007669"/>
    <property type="project" value="InterPro"/>
</dbReference>
<dbReference type="Pfam" id="PF01778">
    <property type="entry name" value="Ribosomal_L28e"/>
    <property type="match status" value="1"/>
</dbReference>
<reference evidence="6" key="1">
    <citation type="journal article" date="2020" name="Stud. Mycol.">
        <title>101 Dothideomycetes genomes: a test case for predicting lifestyles and emergence of pathogens.</title>
        <authorList>
            <person name="Haridas S."/>
            <person name="Albert R."/>
            <person name="Binder M."/>
            <person name="Bloem J."/>
            <person name="Labutti K."/>
            <person name="Salamov A."/>
            <person name="Andreopoulos B."/>
            <person name="Baker S."/>
            <person name="Barry K."/>
            <person name="Bills G."/>
            <person name="Bluhm B."/>
            <person name="Cannon C."/>
            <person name="Castanera R."/>
            <person name="Culley D."/>
            <person name="Daum C."/>
            <person name="Ezra D."/>
            <person name="Gonzalez J."/>
            <person name="Henrissat B."/>
            <person name="Kuo A."/>
            <person name="Liang C."/>
            <person name="Lipzen A."/>
            <person name="Lutzoni F."/>
            <person name="Magnuson J."/>
            <person name="Mondo S."/>
            <person name="Nolan M."/>
            <person name="Ohm R."/>
            <person name="Pangilinan J."/>
            <person name="Park H.-J."/>
            <person name="Ramirez L."/>
            <person name="Alfaro M."/>
            <person name="Sun H."/>
            <person name="Tritt A."/>
            <person name="Yoshinaga Y."/>
            <person name="Zwiers L.-H."/>
            <person name="Turgeon B."/>
            <person name="Goodwin S."/>
            <person name="Spatafora J."/>
            <person name="Crous P."/>
            <person name="Grigoriev I."/>
        </authorList>
    </citation>
    <scope>NUCLEOTIDE SEQUENCE</scope>
    <source>
        <strain evidence="6">CBS 122368</strain>
    </source>
</reference>
<evidence type="ECO:0000256" key="3">
    <source>
        <dbReference type="ARBA" id="ARBA00023274"/>
    </source>
</evidence>
<evidence type="ECO:0000256" key="4">
    <source>
        <dbReference type="SAM" id="MobiDB-lite"/>
    </source>
</evidence>
<feature type="domain" description="Ribosomal eL28/Mak16" evidence="5">
    <location>
        <begin position="8"/>
        <end position="127"/>
    </location>
</feature>
<evidence type="ECO:0000313" key="7">
    <source>
        <dbReference type="Proteomes" id="UP000800094"/>
    </source>
</evidence>
<sequence>MATLSSDLIWEITRGHSATLVKRKEAGGVQFSRDKLNLRNKYSRKYEGLVADKAIGVQPGDDGGVVLLTKKPKKANQPSSHIQVSTFGSGRSTRKTYSAIVKSTANRGYRPDLRKDAVARASAIRRSQKPVKDDKQTKLRGAKARAEAQGLSS</sequence>
<evidence type="ECO:0000259" key="5">
    <source>
        <dbReference type="Pfam" id="PF01778"/>
    </source>
</evidence>
<evidence type="ECO:0000313" key="6">
    <source>
        <dbReference type="EMBL" id="KAF2253888.1"/>
    </source>
</evidence>
<dbReference type="FunFam" id="3.30.390.110:FF:000002">
    <property type="entry name" value="60S ribosomal protein L28"/>
    <property type="match status" value="1"/>
</dbReference>
<keyword evidence="7" id="KW-1185">Reference proteome</keyword>
<dbReference type="AlphaFoldDB" id="A0A6A6IUJ6"/>
<comment type="similarity">
    <text evidence="1">Belongs to the eukaryotic ribosomal protein eL28 family.</text>
</comment>
<protein>
    <submittedName>
        <fullName evidence="6">Ribosomal protein L28e</fullName>
    </submittedName>
</protein>
<keyword evidence="2 6" id="KW-0689">Ribosomal protein</keyword>
<dbReference type="GeneID" id="54574208"/>
<gene>
    <name evidence="6" type="ORF">BU26DRAFT_231266</name>
</gene>
<feature type="region of interest" description="Disordered" evidence="4">
    <location>
        <begin position="71"/>
        <end position="90"/>
    </location>
</feature>
<evidence type="ECO:0000256" key="1">
    <source>
        <dbReference type="ARBA" id="ARBA00007926"/>
    </source>
</evidence>